<dbReference type="Proteomes" id="UP000886743">
    <property type="component" value="Unassembled WGS sequence"/>
</dbReference>
<dbReference type="InterPro" id="IPR011009">
    <property type="entry name" value="Kinase-like_dom_sf"/>
</dbReference>
<evidence type="ECO:0000313" key="1">
    <source>
        <dbReference type="EMBL" id="HIV02331.1"/>
    </source>
</evidence>
<dbReference type="AlphaFoldDB" id="A0A9D1NGC0"/>
<sequence length="115" mass="13285">MPVENSVFEKLDDVSNFILNNYGFLPTQVTKLSRGSANCFKIVHENKNFFLKELQEKFTRESLEREIALCQLIKHGGIPTSEFVKTVKGGYICEESGHLLHMQIFIDGRTYERNK</sequence>
<comment type="caution">
    <text evidence="1">The sequence shown here is derived from an EMBL/GenBank/DDBJ whole genome shotgun (WGS) entry which is preliminary data.</text>
</comment>
<protein>
    <submittedName>
        <fullName evidence="1">Uncharacterized protein</fullName>
    </submittedName>
</protein>
<name>A0A9D1NGC0_9FIRM</name>
<feature type="non-terminal residue" evidence="1">
    <location>
        <position position="115"/>
    </location>
</feature>
<accession>A0A9D1NGC0</accession>
<reference evidence="1" key="2">
    <citation type="journal article" date="2021" name="PeerJ">
        <title>Extensive microbial diversity within the chicken gut microbiome revealed by metagenomics and culture.</title>
        <authorList>
            <person name="Gilroy R."/>
            <person name="Ravi A."/>
            <person name="Getino M."/>
            <person name="Pursley I."/>
            <person name="Horton D.L."/>
            <person name="Alikhan N.F."/>
            <person name="Baker D."/>
            <person name="Gharbi K."/>
            <person name="Hall N."/>
            <person name="Watson M."/>
            <person name="Adriaenssens E.M."/>
            <person name="Foster-Nyarko E."/>
            <person name="Jarju S."/>
            <person name="Secka A."/>
            <person name="Antonio M."/>
            <person name="Oren A."/>
            <person name="Chaudhuri R.R."/>
            <person name="La Ragione R."/>
            <person name="Hildebrand F."/>
            <person name="Pallen M.J."/>
        </authorList>
    </citation>
    <scope>NUCLEOTIDE SEQUENCE</scope>
    <source>
        <strain evidence="1">4920</strain>
    </source>
</reference>
<dbReference type="SUPFAM" id="SSF56112">
    <property type="entry name" value="Protein kinase-like (PK-like)"/>
    <property type="match status" value="1"/>
</dbReference>
<dbReference type="EMBL" id="DVOF01000060">
    <property type="protein sequence ID" value="HIV02331.1"/>
    <property type="molecule type" value="Genomic_DNA"/>
</dbReference>
<dbReference type="Gene3D" id="3.30.200.20">
    <property type="entry name" value="Phosphorylase Kinase, domain 1"/>
    <property type="match status" value="1"/>
</dbReference>
<proteinExistence type="predicted"/>
<gene>
    <name evidence="1" type="ORF">IAC74_02055</name>
</gene>
<organism evidence="1 2">
    <name type="scientific">Candidatus Aphodoplasma excrementigallinarum</name>
    <dbReference type="NCBI Taxonomy" id="2840673"/>
    <lineage>
        <taxon>Bacteria</taxon>
        <taxon>Bacillati</taxon>
        <taxon>Bacillota</taxon>
        <taxon>Clostridia</taxon>
        <taxon>Eubacteriales</taxon>
        <taxon>Candidatus Aphodoplasma</taxon>
    </lineage>
</organism>
<reference evidence="1" key="1">
    <citation type="submission" date="2020-10" db="EMBL/GenBank/DDBJ databases">
        <authorList>
            <person name="Gilroy R."/>
        </authorList>
    </citation>
    <scope>NUCLEOTIDE SEQUENCE</scope>
    <source>
        <strain evidence="1">4920</strain>
    </source>
</reference>
<evidence type="ECO:0000313" key="2">
    <source>
        <dbReference type="Proteomes" id="UP000886743"/>
    </source>
</evidence>